<name>A0A9X2IXB6_9NOCA</name>
<dbReference type="GO" id="GO:0003677">
    <property type="term" value="F:DNA binding"/>
    <property type="evidence" value="ECO:0007669"/>
    <property type="project" value="InterPro"/>
</dbReference>
<dbReference type="CDD" id="cd00093">
    <property type="entry name" value="HTH_XRE"/>
    <property type="match status" value="1"/>
</dbReference>
<accession>A0A9X2IXB6</accession>
<dbReference type="Proteomes" id="UP001139157">
    <property type="component" value="Unassembled WGS sequence"/>
</dbReference>
<dbReference type="Pfam" id="PF13560">
    <property type="entry name" value="HTH_31"/>
    <property type="match status" value="1"/>
</dbReference>
<dbReference type="InterPro" id="IPR010982">
    <property type="entry name" value="Lambda_DNA-bd_dom_sf"/>
</dbReference>
<dbReference type="AlphaFoldDB" id="A0A9X2IXB6"/>
<dbReference type="PROSITE" id="PS50943">
    <property type="entry name" value="HTH_CROC1"/>
    <property type="match status" value="1"/>
</dbReference>
<protein>
    <submittedName>
        <fullName evidence="3">Helix-turn-helix transcriptional regulator</fullName>
    </submittedName>
</protein>
<feature type="compositionally biased region" description="Low complexity" evidence="1">
    <location>
        <begin position="73"/>
        <end position="90"/>
    </location>
</feature>
<dbReference type="SMART" id="SM00530">
    <property type="entry name" value="HTH_XRE"/>
    <property type="match status" value="1"/>
</dbReference>
<organism evidence="3 4">
    <name type="scientific">Nocardia pulmonis</name>
    <dbReference type="NCBI Taxonomy" id="2951408"/>
    <lineage>
        <taxon>Bacteria</taxon>
        <taxon>Bacillati</taxon>
        <taxon>Actinomycetota</taxon>
        <taxon>Actinomycetes</taxon>
        <taxon>Mycobacteriales</taxon>
        <taxon>Nocardiaceae</taxon>
        <taxon>Nocardia</taxon>
    </lineage>
</organism>
<proteinExistence type="predicted"/>
<feature type="domain" description="HTH cro/C1-type" evidence="2">
    <location>
        <begin position="9"/>
        <end position="63"/>
    </location>
</feature>
<dbReference type="SUPFAM" id="SSF47413">
    <property type="entry name" value="lambda repressor-like DNA-binding domains"/>
    <property type="match status" value="1"/>
</dbReference>
<feature type="region of interest" description="Disordered" evidence="1">
    <location>
        <begin position="71"/>
        <end position="97"/>
    </location>
</feature>
<dbReference type="Gene3D" id="1.10.260.40">
    <property type="entry name" value="lambda repressor-like DNA-binding domains"/>
    <property type="match status" value="1"/>
</dbReference>
<reference evidence="3" key="1">
    <citation type="submission" date="2022-06" db="EMBL/GenBank/DDBJ databases">
        <title>Novel species in genus nocardia.</title>
        <authorList>
            <person name="Li F."/>
        </authorList>
    </citation>
    <scope>NUCLEOTIDE SEQUENCE</scope>
    <source>
        <strain evidence="3">CDC141</strain>
    </source>
</reference>
<comment type="caution">
    <text evidence="3">The sequence shown here is derived from an EMBL/GenBank/DDBJ whole genome shotgun (WGS) entry which is preliminary data.</text>
</comment>
<evidence type="ECO:0000313" key="3">
    <source>
        <dbReference type="EMBL" id="MCM6774459.1"/>
    </source>
</evidence>
<dbReference type="InterPro" id="IPR001387">
    <property type="entry name" value="Cro/C1-type_HTH"/>
</dbReference>
<gene>
    <name evidence="3" type="ORF">NDR86_13340</name>
</gene>
<evidence type="ECO:0000256" key="1">
    <source>
        <dbReference type="SAM" id="MobiDB-lite"/>
    </source>
</evidence>
<dbReference type="EMBL" id="JAMRXG010000005">
    <property type="protein sequence ID" value="MCM6774459.1"/>
    <property type="molecule type" value="Genomic_DNA"/>
</dbReference>
<evidence type="ECO:0000259" key="2">
    <source>
        <dbReference type="PROSITE" id="PS50943"/>
    </source>
</evidence>
<sequence length="469" mass="50738">MANELAREVKRRRENAGWTQRQLATVIGYSRQYVSMAEWEDSNIPSAQLVAAMDTAFGAHGELSALRERAISQQQSQRTPAQTTTTATSRHQPETTDDGITALQLRDSVYPREPLTTSAATTAGPQIEYSTAANEALVDENPAAPIFPVTIALSEPVDALVRSGQVTARALHSYAAVTRLLAEHRQSFAPDALLNLIAVQRDSVAALFRAVTAAKAKRELGALLVETSIVASRLWSAMGNRNMALVNCASARHLADELHDPALGALARLFESNLTSDAATLIGIDGDIVHGLRLLSEAAAVDRLLSPAARARIAAEQAQAYAVLGLSRECQDALGRAHRAAEHIRDADRTGLFSDWTAARLPVYEGTCWLFLDRPQKALTALNQVVSVSDRANKSVGLAAYVDLASAYATAGELEEGCRILGNAYATLNAMGNLRGIERARRARQRLQPWQHEPPVRQLDDQIKTADSQ</sequence>
<keyword evidence="4" id="KW-1185">Reference proteome</keyword>
<dbReference type="RefSeq" id="WP_251912049.1">
    <property type="nucleotide sequence ID" value="NZ_JAMRXG010000005.1"/>
</dbReference>
<evidence type="ECO:0000313" key="4">
    <source>
        <dbReference type="Proteomes" id="UP001139157"/>
    </source>
</evidence>